<name>A0ABW6SJ68_9ACTN</name>
<dbReference type="PANTHER" id="PTHR31739:SF25">
    <property type="entry name" value="(E,E)-GERANYLLINALOOL SYNTHASE"/>
    <property type="match status" value="1"/>
</dbReference>
<dbReference type="Proteomes" id="UP001602013">
    <property type="component" value="Unassembled WGS sequence"/>
</dbReference>
<keyword evidence="3" id="KW-1185">Reference proteome</keyword>
<dbReference type="SUPFAM" id="SSF48239">
    <property type="entry name" value="Terpenoid cyclases/Protein prenyltransferases"/>
    <property type="match status" value="1"/>
</dbReference>
<evidence type="ECO:0000259" key="1">
    <source>
        <dbReference type="Pfam" id="PF13243"/>
    </source>
</evidence>
<feature type="domain" description="Squalene cyclase C-terminal" evidence="1">
    <location>
        <begin position="348"/>
        <end position="452"/>
    </location>
</feature>
<dbReference type="InterPro" id="IPR008930">
    <property type="entry name" value="Terpenoid_cyclase/PrenylTrfase"/>
</dbReference>
<dbReference type="RefSeq" id="WP_387409037.1">
    <property type="nucleotide sequence ID" value="NZ_JBIASD010000003.1"/>
</dbReference>
<dbReference type="InterPro" id="IPR050148">
    <property type="entry name" value="Terpene_synthase-like"/>
</dbReference>
<evidence type="ECO:0000313" key="2">
    <source>
        <dbReference type="EMBL" id="MFF3665015.1"/>
    </source>
</evidence>
<dbReference type="Pfam" id="PF13243">
    <property type="entry name" value="SQHop_cyclase_C"/>
    <property type="match status" value="1"/>
</dbReference>
<dbReference type="Gene3D" id="1.50.10.20">
    <property type="match status" value="1"/>
</dbReference>
<proteinExistence type="predicted"/>
<organism evidence="2 3">
    <name type="scientific">Microtetraspora malaysiensis</name>
    <dbReference type="NCBI Taxonomy" id="161358"/>
    <lineage>
        <taxon>Bacteria</taxon>
        <taxon>Bacillati</taxon>
        <taxon>Actinomycetota</taxon>
        <taxon>Actinomycetes</taxon>
        <taxon>Streptosporangiales</taxon>
        <taxon>Streptosporangiaceae</taxon>
        <taxon>Microtetraspora</taxon>
    </lineage>
</organism>
<protein>
    <submittedName>
        <fullName evidence="2">Prenyltransferase/squalene oxidase repeat-containing protein</fullName>
    </submittedName>
</protein>
<sequence length="527" mass="56433">MTLPSAAEGFDIPAASEELLAGLMSRPWGTVSPSVYETGRLASMTPWLIGHRERVEYLIAAQRSDGGWGAPEGYGLVPTLSATEAVLCVLGRGDSDMDRAALLGAARRGLEILSRELAADVQARPDMPAIELIVPSLVSRINEHLDRMPEMLRAEWEDGLPLPPDMSHTRLELVRAMVRSGAELPEKLLHALEVAGDAASGAPAVAPTPIGTVGASPAATAAWLGDRGLLDPLDPARRHLEAVALRHGGPVPVGLPITVFERSWVLSLLARAGIPCDVPAEMIADLRAAIGPTGTPAGSGLPADADTTSVSLYALALLGMPYEPESLLAYETETHFCTWRGEQGRSFSVNAHVLDAFGQYALSRPLAAPRYRAAMEKVTGWLLDGQRADGGWEDRWHASPYYATASCALALHEFGGDAAAPAIRRAVRWVLETQRPDGSWGRWSGTVEETAYAMQVLLRTREGAGKPDDEPVIEAAARGYRYLLEADGAEDGTPLWLDKDLYRPDAIVRAAVLAARHLARAAGIEVR</sequence>
<comment type="caution">
    <text evidence="2">The sequence shown here is derived from an EMBL/GenBank/DDBJ whole genome shotgun (WGS) entry which is preliminary data.</text>
</comment>
<accession>A0ABW6SJ68</accession>
<dbReference type="PANTHER" id="PTHR31739">
    <property type="entry name" value="ENT-COPALYL DIPHOSPHATE SYNTHASE, CHLOROPLASTIC"/>
    <property type="match status" value="1"/>
</dbReference>
<dbReference type="InterPro" id="IPR032696">
    <property type="entry name" value="SQ_cyclase_C"/>
</dbReference>
<dbReference type="Gene3D" id="1.50.10.160">
    <property type="match status" value="1"/>
</dbReference>
<gene>
    <name evidence="2" type="ORF">ACFYXI_05420</name>
</gene>
<reference evidence="2 3" key="1">
    <citation type="submission" date="2024-10" db="EMBL/GenBank/DDBJ databases">
        <title>The Natural Products Discovery Center: Release of the First 8490 Sequenced Strains for Exploring Actinobacteria Biosynthetic Diversity.</title>
        <authorList>
            <person name="Kalkreuter E."/>
            <person name="Kautsar S.A."/>
            <person name="Yang D."/>
            <person name="Bader C.D."/>
            <person name="Teijaro C.N."/>
            <person name="Fluegel L."/>
            <person name="Davis C.M."/>
            <person name="Simpson J.R."/>
            <person name="Lauterbach L."/>
            <person name="Steele A.D."/>
            <person name="Gui C."/>
            <person name="Meng S."/>
            <person name="Li G."/>
            <person name="Viehrig K."/>
            <person name="Ye F."/>
            <person name="Su P."/>
            <person name="Kiefer A.F."/>
            <person name="Nichols A."/>
            <person name="Cepeda A.J."/>
            <person name="Yan W."/>
            <person name="Fan B."/>
            <person name="Jiang Y."/>
            <person name="Adhikari A."/>
            <person name="Zheng C.-J."/>
            <person name="Schuster L."/>
            <person name="Cowan T.M."/>
            <person name="Smanski M.J."/>
            <person name="Chevrette M.G."/>
            <person name="De Carvalho L.P.S."/>
            <person name="Shen B."/>
        </authorList>
    </citation>
    <scope>NUCLEOTIDE SEQUENCE [LARGE SCALE GENOMIC DNA]</scope>
    <source>
        <strain evidence="2 3">NPDC002173</strain>
    </source>
</reference>
<evidence type="ECO:0000313" key="3">
    <source>
        <dbReference type="Proteomes" id="UP001602013"/>
    </source>
</evidence>
<dbReference type="EMBL" id="JBIASD010000003">
    <property type="protein sequence ID" value="MFF3665015.1"/>
    <property type="molecule type" value="Genomic_DNA"/>
</dbReference>